<protein>
    <submittedName>
        <fullName evidence="2">Uncharacterized protein</fullName>
    </submittedName>
</protein>
<evidence type="ECO:0000313" key="2">
    <source>
        <dbReference type="EMBL" id="AIF26590.1"/>
    </source>
</evidence>
<accession>A0A0H3U7W5</accession>
<proteinExistence type="predicted"/>
<feature type="compositionally biased region" description="Polar residues" evidence="1">
    <location>
        <begin position="24"/>
        <end position="37"/>
    </location>
</feature>
<organism evidence="2">
    <name type="scientific">uncultured bacterium fosmid pJB65E1</name>
    <dbReference type="NCBI Taxonomy" id="1478066"/>
    <lineage>
        <taxon>Bacteria</taxon>
        <taxon>environmental samples</taxon>
    </lineage>
</organism>
<reference evidence="2" key="1">
    <citation type="submission" date="2013-08" db="EMBL/GenBank/DDBJ databases">
        <title>Comparison of modified E. coli strains.</title>
        <authorList>
            <person name="Juergensen J."/>
            <person name="Bonge A."/>
            <person name="Streit W.R."/>
        </authorList>
    </citation>
    <scope>NUCLEOTIDE SEQUENCE</scope>
</reference>
<evidence type="ECO:0000256" key="1">
    <source>
        <dbReference type="SAM" id="MobiDB-lite"/>
    </source>
</evidence>
<name>A0A0H3U7W5_9BACT</name>
<dbReference type="EMBL" id="KF540238">
    <property type="protein sequence ID" value="AIF26590.1"/>
    <property type="molecule type" value="Genomic_DNA"/>
</dbReference>
<dbReference type="AlphaFoldDB" id="A0A0H3U7W5"/>
<sequence>MPIRICTVSQSAVGGSGEGLEFSAHSQQSGGMPSSDMQTQVIGTAPVEGMTVHTAVELGVCQYGPFRERAEIPFIYPHGTRSFVSRRYQSVCDAVIYGIGTYVYGPYRIQH</sequence>
<feature type="region of interest" description="Disordered" evidence="1">
    <location>
        <begin position="13"/>
        <end position="37"/>
    </location>
</feature>